<dbReference type="KEGG" id="vg:14516780"/>
<keyword evidence="2" id="KW-1185">Reference proteome</keyword>
<reference evidence="1 2" key="1">
    <citation type="journal article" date="2013" name="Genome Announc.">
        <title>The Genome of Cronobacter sakazakii Bacteriophage vB_CsaP_GAP227 Suggests a New Genus within the Autographivirinae.</title>
        <authorList>
            <person name="Abbasifar R."/>
            <person name="Kropinski A.M."/>
            <person name="Sabour P.M."/>
            <person name="Ackermann H.W."/>
            <person name="Alanis Villa A."/>
            <person name="Abbasifar A."/>
            <person name="Griffiths M.W."/>
        </authorList>
    </citation>
    <scope>NUCLEOTIDE SEQUENCE [LARGE SCALE GENOMIC DNA]</scope>
</reference>
<protein>
    <submittedName>
        <fullName evidence="1">DNA primase</fullName>
    </submittedName>
</protein>
<dbReference type="EMBL" id="KC107834">
    <property type="protein sequence ID" value="AFY63132.1"/>
    <property type="molecule type" value="Genomic_DNA"/>
</dbReference>
<dbReference type="OrthoDB" id="14543at10239"/>
<dbReference type="RefSeq" id="YP_007348334.1">
    <property type="nucleotide sequence ID" value="NC_020078.1"/>
</dbReference>
<gene>
    <name evidence="1" type="ORF">GAP227_15</name>
</gene>
<name>K9S0I7_9CAUD</name>
<dbReference type="Proteomes" id="UP000010485">
    <property type="component" value="Segment"/>
</dbReference>
<accession>K9S0I7</accession>
<evidence type="ECO:0000313" key="1">
    <source>
        <dbReference type="EMBL" id="AFY63132.1"/>
    </source>
</evidence>
<sequence length="238" mass="27033">MALCCPVSVLIREVMVMGQTIEKRLWLPQARLLPVGCDDKIIHKGCGDRPSLFIKNDDDKYWCFCHRCHGGDFMPKTLQRVKQKLAPKTGWVPEDIIPLMDAVVSEPYNFREIFERYRISPYVSILRFARDTKRIYLPDSSGSLMGLDATGQAIARFYSPHKRNLAVFYGDNPGSLVVTGGIEEYLARCKANESAILVMNRAAEKAALAELSKGSYTNLVEGRFLKDGFKRDLRMFKE</sequence>
<dbReference type="GeneID" id="14516780"/>
<proteinExistence type="predicted"/>
<evidence type="ECO:0000313" key="2">
    <source>
        <dbReference type="Proteomes" id="UP000010485"/>
    </source>
</evidence>
<organism evidence="1 2">
    <name type="scientific">Cronobacter phage vB_CskP_GAP227</name>
    <dbReference type="NCBI Taxonomy" id="1264737"/>
    <lineage>
        <taxon>Viruses</taxon>
        <taxon>Duplodnaviria</taxon>
        <taxon>Heunggongvirae</taxon>
        <taxon>Uroviricota</taxon>
        <taxon>Caudoviricetes</taxon>
        <taxon>Autographivirales</taxon>
        <taxon>Autonotataviridae</taxon>
        <taxon>Melnykvirinae</taxon>
        <taxon>Cronosvirus</taxon>
        <taxon>Cronosvirus GAP227</taxon>
    </lineage>
</organism>